<dbReference type="Proteomes" id="UP000832011">
    <property type="component" value="Chromosome"/>
</dbReference>
<protein>
    <recommendedName>
        <fullName evidence="2">Large polyvalent protein-associated domain-containing protein</fullName>
    </recommendedName>
</protein>
<gene>
    <name evidence="3" type="ORF">LVJ82_17230</name>
</gene>
<reference evidence="3 4" key="1">
    <citation type="journal article" date="2022" name="Res Sq">
        <title>Evolution of multicellular longitudinally dividing oral cavity symbionts (Neisseriaceae).</title>
        <authorList>
            <person name="Nyongesa S."/>
            <person name="Weber P."/>
            <person name="Bernet E."/>
            <person name="Pullido F."/>
            <person name="Nieckarz M."/>
            <person name="Delaby M."/>
            <person name="Nieves C."/>
            <person name="Viehboeck T."/>
            <person name="Krause N."/>
            <person name="Rivera-Millot A."/>
            <person name="Nakamura A."/>
            <person name="Vischer N."/>
            <person name="VanNieuwenhze M."/>
            <person name="Brun Y."/>
            <person name="Cava F."/>
            <person name="Bulgheresi S."/>
            <person name="Veyrier F."/>
        </authorList>
    </citation>
    <scope>NUCLEOTIDE SEQUENCE [LARGE SCALE GENOMIC DNA]</scope>
    <source>
        <strain evidence="3 4">SN4</strain>
    </source>
</reference>
<accession>A0ABY4E4F7</accession>
<dbReference type="InterPro" id="IPR041047">
    <property type="entry name" value="LPD1"/>
</dbReference>
<evidence type="ECO:0000313" key="3">
    <source>
        <dbReference type="EMBL" id="UOO89163.1"/>
    </source>
</evidence>
<organism evidence="3 4">
    <name type="scientific">Vitreoscilla massiliensis</name>
    <dbReference type="NCBI Taxonomy" id="1689272"/>
    <lineage>
        <taxon>Bacteria</taxon>
        <taxon>Pseudomonadati</taxon>
        <taxon>Pseudomonadota</taxon>
        <taxon>Betaproteobacteria</taxon>
        <taxon>Neisseriales</taxon>
        <taxon>Neisseriaceae</taxon>
        <taxon>Vitreoscilla</taxon>
    </lineage>
</organism>
<evidence type="ECO:0000256" key="1">
    <source>
        <dbReference type="SAM" id="MobiDB-lite"/>
    </source>
</evidence>
<feature type="domain" description="Large polyvalent protein-associated" evidence="2">
    <location>
        <begin position="618"/>
        <end position="695"/>
    </location>
</feature>
<keyword evidence="4" id="KW-1185">Reference proteome</keyword>
<feature type="region of interest" description="Disordered" evidence="1">
    <location>
        <begin position="315"/>
        <end position="335"/>
    </location>
</feature>
<dbReference type="EMBL" id="CP091511">
    <property type="protein sequence ID" value="UOO89163.1"/>
    <property type="molecule type" value="Genomic_DNA"/>
</dbReference>
<evidence type="ECO:0000313" key="4">
    <source>
        <dbReference type="Proteomes" id="UP000832011"/>
    </source>
</evidence>
<proteinExistence type="predicted"/>
<dbReference type="Pfam" id="PF18796">
    <property type="entry name" value="LPD1"/>
    <property type="match status" value="1"/>
</dbReference>
<evidence type="ECO:0000259" key="2">
    <source>
        <dbReference type="Pfam" id="PF18796"/>
    </source>
</evidence>
<name>A0ABY4E4F7_9NEIS</name>
<sequence length="715" mass="79601">MTVITLTPMEKLQLNGQLKNAIDARNAAEDPVERLSLIKTVQELRAKLGLSSSIVNEPEPIADTNAKDEEQKQEQTIIDEETETNDDLSDVTTADNYRWRDTAYIAGARKELAQKSILQAKRDGKKLNVSDIDWDELVSDPRLSESLIVKENIFGRVDWPDLSEKGMPSEVAYFISRVYANIDKVPLNPLHQTSQKNYVQAVSNIRERLESCRTFKEVVEVMNDIIQAIPSSKLMKMLYDDELATGISLLENIETNYQHLSQSTKDKALSYEGQIWAELGEKFSSWLRKSVNVTLRKAQRESKYKEWASWCSDFKNGTDSEGNPTPEGAKRPRKQSFQLEAATDIERIGGKEVDLQSSKQLEEMFGFKGIQSGNWVLKDKSAAEFHMKNAAAAMLDMSDVLGIEPKYLGLKGNLALAFGARGKAGALAHYEPSTKVINITKMRGGGSLGHEYFHAIDNLIKDLSTQSVGSAKFMGTSNPEELPDKDLSSAFKALQTALKVQENVLVYDFNKHYIEDVDNVSDIRKRTIESHARSIMRISGVDEKTASIEEMNRGLAKGAASMVGMNASLRPRYAAAALLSRYWALGEQSGVSIVGGVLTHEIDGFSADSEFVQAAIALDEGKVDKYWSKDYEMAARAFSAYLQDRLEEQGRKNDYLAYSTKGGNGRAGEIAYPQGQERLRINAAFDAVFAVIREKKVFETASENTALMDSLFSSN</sequence>
<dbReference type="RefSeq" id="WP_058356865.1">
    <property type="nucleotide sequence ID" value="NZ_CABKVG010000010.1"/>
</dbReference>